<evidence type="ECO:0000256" key="4">
    <source>
        <dbReference type="ARBA" id="ARBA00022827"/>
    </source>
</evidence>
<keyword evidence="5" id="KW-1133">Transmembrane helix</keyword>
<dbReference type="EMBL" id="JAJSOF020000013">
    <property type="protein sequence ID" value="KAJ4443259.1"/>
    <property type="molecule type" value="Genomic_DNA"/>
</dbReference>
<comment type="caution">
    <text evidence="8">The sequence shown here is derived from an EMBL/GenBank/DDBJ whole genome shotgun (WGS) entry which is preliminary data.</text>
</comment>
<dbReference type="PANTHER" id="PTHR11552:SF147">
    <property type="entry name" value="CHOLINE DEHYDROGENASE, MITOCHONDRIAL"/>
    <property type="match status" value="1"/>
</dbReference>
<dbReference type="Proteomes" id="UP001148838">
    <property type="component" value="Unassembled WGS sequence"/>
</dbReference>
<dbReference type="SUPFAM" id="SSF54373">
    <property type="entry name" value="FAD-linked reductases, C-terminal domain"/>
    <property type="match status" value="1"/>
</dbReference>
<keyword evidence="4" id="KW-0274">FAD</keyword>
<gene>
    <name evidence="8" type="ORF">ANN_04927</name>
</gene>
<protein>
    <recommendedName>
        <fullName evidence="10">Glucose dehydrogenase [FAD, quinone]</fullName>
    </recommendedName>
</protein>
<dbReference type="Pfam" id="PF00732">
    <property type="entry name" value="GMC_oxred_N"/>
    <property type="match status" value="1"/>
</dbReference>
<keyword evidence="5" id="KW-0812">Transmembrane</keyword>
<dbReference type="InterPro" id="IPR012132">
    <property type="entry name" value="GMC_OxRdtase"/>
</dbReference>
<evidence type="ECO:0000256" key="5">
    <source>
        <dbReference type="SAM" id="Phobius"/>
    </source>
</evidence>
<dbReference type="InterPro" id="IPR007867">
    <property type="entry name" value="GMC_OxRtase_C"/>
</dbReference>
<keyword evidence="3" id="KW-0285">Flavoprotein</keyword>
<reference evidence="8 9" key="1">
    <citation type="journal article" date="2022" name="Allergy">
        <title>Genome assembly and annotation of Periplaneta americana reveal a comprehensive cockroach allergen profile.</title>
        <authorList>
            <person name="Wang L."/>
            <person name="Xiong Q."/>
            <person name="Saelim N."/>
            <person name="Wang L."/>
            <person name="Nong W."/>
            <person name="Wan A.T."/>
            <person name="Shi M."/>
            <person name="Liu X."/>
            <person name="Cao Q."/>
            <person name="Hui J.H.L."/>
            <person name="Sookrung N."/>
            <person name="Leung T.F."/>
            <person name="Tungtrongchitr A."/>
            <person name="Tsui S.K.W."/>
        </authorList>
    </citation>
    <scope>NUCLEOTIDE SEQUENCE [LARGE SCALE GENOMIC DNA]</scope>
    <source>
        <strain evidence="8">PWHHKU_190912</strain>
    </source>
</reference>
<feature type="domain" description="Glucose-methanol-choline oxidoreductase N-terminal" evidence="6">
    <location>
        <begin position="46"/>
        <end position="347"/>
    </location>
</feature>
<evidence type="ECO:0000259" key="6">
    <source>
        <dbReference type="Pfam" id="PF00732"/>
    </source>
</evidence>
<dbReference type="PIRSF" id="PIRSF000137">
    <property type="entry name" value="Alcohol_oxidase"/>
    <property type="match status" value="1"/>
</dbReference>
<sequence length="638" mass="70873">MAFNWCIILLYSCAVPIFGFFIYLCHLNSYLTCLICEDHDTLKRVYDYIVVGAGSAGAIVAGRLSESQEDSVLLIEAGMETMTPIFNIPIVTPLLQLSELDWQYRTEPQMHACYGLENNVSHWPMGKVMGGTSKLNSIIYLRGHAHDYDSWAENGNEGWAYEDVLSYFKKLENQRGRFKNNTVYHSRTGHIPLNDLRWTTPLVNAFLAAGEALGYRVTDLNGRHQTGFMEAQVNLLDGSRWSSEFPFIRYRPSSTLTVLSDSVVEKVLLRGGYEAYGVVYRRLGKRFKVRARKGVILSAGVIGTPKILMLSGIGPERHLESHGLLNVIFEIAVINNLPVGQNLQDHVTTGIDLVLLNQSLPLSLASVASPLNLLKYFLFGQGPWTFPGCEAVALLHSKLTYSEEEPPDLQLMVLPVGLSGDGGVHLSKAVGISDKLWKQYFSPLVGKTVVSLIPILLHPKSKGEVLLRSSNPEEPPLINPNYLAHPQDVETLYQGIEVVKKLIKTEPMQSLGARLYDKPMPGCESLLFDSRDYWECYIRHVTLTSYHPAGTCKMGPQTDPTTVVGPDLRVHNTHRLFVIDASVIPSLPSGNINAAVMMIAEKGAEAVQNHWSSLHGKSGRCSLKCRLFPKQGSQMCFS</sequence>
<keyword evidence="5" id="KW-0472">Membrane</keyword>
<evidence type="ECO:0000313" key="8">
    <source>
        <dbReference type="EMBL" id="KAJ4443259.1"/>
    </source>
</evidence>
<evidence type="ECO:0000256" key="2">
    <source>
        <dbReference type="ARBA" id="ARBA00010790"/>
    </source>
</evidence>
<comment type="similarity">
    <text evidence="2">Belongs to the GMC oxidoreductase family.</text>
</comment>
<accession>A0ABQ8T9T5</accession>
<dbReference type="Gene3D" id="3.30.560.10">
    <property type="entry name" value="Glucose Oxidase, domain 3"/>
    <property type="match status" value="1"/>
</dbReference>
<evidence type="ECO:0000259" key="7">
    <source>
        <dbReference type="Pfam" id="PF05199"/>
    </source>
</evidence>
<organism evidence="8 9">
    <name type="scientific">Periplaneta americana</name>
    <name type="common">American cockroach</name>
    <name type="synonym">Blatta americana</name>
    <dbReference type="NCBI Taxonomy" id="6978"/>
    <lineage>
        <taxon>Eukaryota</taxon>
        <taxon>Metazoa</taxon>
        <taxon>Ecdysozoa</taxon>
        <taxon>Arthropoda</taxon>
        <taxon>Hexapoda</taxon>
        <taxon>Insecta</taxon>
        <taxon>Pterygota</taxon>
        <taxon>Neoptera</taxon>
        <taxon>Polyneoptera</taxon>
        <taxon>Dictyoptera</taxon>
        <taxon>Blattodea</taxon>
        <taxon>Blattoidea</taxon>
        <taxon>Blattidae</taxon>
        <taxon>Blattinae</taxon>
        <taxon>Periplaneta</taxon>
    </lineage>
</organism>
<dbReference type="PANTHER" id="PTHR11552">
    <property type="entry name" value="GLUCOSE-METHANOL-CHOLINE GMC OXIDOREDUCTASE"/>
    <property type="match status" value="1"/>
</dbReference>
<evidence type="ECO:0000256" key="1">
    <source>
        <dbReference type="ARBA" id="ARBA00001974"/>
    </source>
</evidence>
<proteinExistence type="inferred from homology"/>
<dbReference type="Pfam" id="PF05199">
    <property type="entry name" value="GMC_oxred_C"/>
    <property type="match status" value="1"/>
</dbReference>
<evidence type="ECO:0000313" key="9">
    <source>
        <dbReference type="Proteomes" id="UP001148838"/>
    </source>
</evidence>
<dbReference type="SUPFAM" id="SSF51905">
    <property type="entry name" value="FAD/NAD(P)-binding domain"/>
    <property type="match status" value="1"/>
</dbReference>
<dbReference type="InterPro" id="IPR036188">
    <property type="entry name" value="FAD/NAD-bd_sf"/>
</dbReference>
<feature type="domain" description="Glucose-methanol-choline oxidoreductase C-terminal" evidence="7">
    <location>
        <begin position="459"/>
        <end position="600"/>
    </location>
</feature>
<evidence type="ECO:0000256" key="3">
    <source>
        <dbReference type="ARBA" id="ARBA00022630"/>
    </source>
</evidence>
<keyword evidence="9" id="KW-1185">Reference proteome</keyword>
<dbReference type="InterPro" id="IPR000172">
    <property type="entry name" value="GMC_OxRdtase_N"/>
</dbReference>
<evidence type="ECO:0008006" key="10">
    <source>
        <dbReference type="Google" id="ProtNLM"/>
    </source>
</evidence>
<feature type="transmembrane region" description="Helical" evidence="5">
    <location>
        <begin position="7"/>
        <end position="24"/>
    </location>
</feature>
<name>A0ABQ8T9T5_PERAM</name>
<comment type="cofactor">
    <cofactor evidence="1">
        <name>FAD</name>
        <dbReference type="ChEBI" id="CHEBI:57692"/>
    </cofactor>
</comment>
<dbReference type="Gene3D" id="3.50.50.60">
    <property type="entry name" value="FAD/NAD(P)-binding domain"/>
    <property type="match status" value="1"/>
</dbReference>